<dbReference type="Proteomes" id="UP001597368">
    <property type="component" value="Unassembled WGS sequence"/>
</dbReference>
<accession>A0ABW4SPT6</accession>
<protein>
    <submittedName>
        <fullName evidence="3">Class I SAM-dependent methyltransferase</fullName>
    </submittedName>
</protein>
<dbReference type="RefSeq" id="WP_379568728.1">
    <property type="nucleotide sequence ID" value="NZ_JBHUFV010000003.1"/>
</dbReference>
<evidence type="ECO:0000313" key="4">
    <source>
        <dbReference type="Proteomes" id="UP001597368"/>
    </source>
</evidence>
<evidence type="ECO:0000256" key="1">
    <source>
        <dbReference type="ARBA" id="ARBA00022603"/>
    </source>
</evidence>
<dbReference type="GO" id="GO:0008168">
    <property type="term" value="F:methyltransferase activity"/>
    <property type="evidence" value="ECO:0007669"/>
    <property type="project" value="UniProtKB-KW"/>
</dbReference>
<comment type="caution">
    <text evidence="3">The sequence shown here is derived from an EMBL/GenBank/DDBJ whole genome shotgun (WGS) entry which is preliminary data.</text>
</comment>
<dbReference type="Gene3D" id="3.40.50.150">
    <property type="entry name" value="Vaccinia Virus protein VP39"/>
    <property type="match status" value="1"/>
</dbReference>
<dbReference type="PANTHER" id="PTHR43619">
    <property type="entry name" value="S-ADENOSYL-L-METHIONINE-DEPENDENT METHYLTRANSFERASE YKTD-RELATED"/>
    <property type="match status" value="1"/>
</dbReference>
<keyword evidence="1 3" id="KW-0489">Methyltransferase</keyword>
<reference evidence="4" key="1">
    <citation type="journal article" date="2019" name="Int. J. Syst. Evol. Microbiol.">
        <title>The Global Catalogue of Microorganisms (GCM) 10K type strain sequencing project: providing services to taxonomists for standard genome sequencing and annotation.</title>
        <authorList>
            <consortium name="The Broad Institute Genomics Platform"/>
            <consortium name="The Broad Institute Genome Sequencing Center for Infectious Disease"/>
            <person name="Wu L."/>
            <person name="Ma J."/>
        </authorList>
    </citation>
    <scope>NUCLEOTIDE SEQUENCE [LARGE SCALE GENOMIC DNA]</scope>
    <source>
        <strain evidence="4">ICMP 6774ER</strain>
    </source>
</reference>
<evidence type="ECO:0000313" key="3">
    <source>
        <dbReference type="EMBL" id="MFD1930389.1"/>
    </source>
</evidence>
<dbReference type="Pfam" id="PF04072">
    <property type="entry name" value="LCM"/>
    <property type="match status" value="1"/>
</dbReference>
<keyword evidence="2" id="KW-0808">Transferase</keyword>
<dbReference type="EMBL" id="JBHUFV010000003">
    <property type="protein sequence ID" value="MFD1930389.1"/>
    <property type="molecule type" value="Genomic_DNA"/>
</dbReference>
<sequence length="273" mass="30495">MDRRERITLTGAQETLLATLYGRALDARSRDPILGDEQAVVAARRIDYDFRRTGMNATTAAGVALRARQLDDWLGEFLAAHASATVLHLACGLDTRAHRIARPATVRWVDVDLPEVISLRERLLPTPGGDYTQLAASVTEEGWLEQVPADRPTVAVFEGLTMYLRQEDGRRLIQRITERFPSGELLFDVYGSMGIRLQKLVPAVRNAGARLYWGVDDPRVIEGWHDGLVCVDALRSVDMPGLGRLRAAARAQMWVLARIPGLRDVGKILRFRF</sequence>
<dbReference type="GO" id="GO:0032259">
    <property type="term" value="P:methylation"/>
    <property type="evidence" value="ECO:0007669"/>
    <property type="project" value="UniProtKB-KW"/>
</dbReference>
<proteinExistence type="predicted"/>
<keyword evidence="4" id="KW-1185">Reference proteome</keyword>
<dbReference type="InterPro" id="IPR016874">
    <property type="entry name" value="TcmP-like"/>
</dbReference>
<organism evidence="3 4">
    <name type="scientific">Nonomuraea mangrovi</name>
    <dbReference type="NCBI Taxonomy" id="2316207"/>
    <lineage>
        <taxon>Bacteria</taxon>
        <taxon>Bacillati</taxon>
        <taxon>Actinomycetota</taxon>
        <taxon>Actinomycetes</taxon>
        <taxon>Streptosporangiales</taxon>
        <taxon>Streptosporangiaceae</taxon>
        <taxon>Nonomuraea</taxon>
    </lineage>
</organism>
<gene>
    <name evidence="3" type="ORF">ACFSKW_02755</name>
</gene>
<dbReference type="SUPFAM" id="SSF53335">
    <property type="entry name" value="S-adenosyl-L-methionine-dependent methyltransferases"/>
    <property type="match status" value="1"/>
</dbReference>
<dbReference type="PIRSF" id="PIRSF028177">
    <property type="entry name" value="Polyketide_synth_Omtfrase_TcmP"/>
    <property type="match status" value="1"/>
</dbReference>
<evidence type="ECO:0000256" key="2">
    <source>
        <dbReference type="ARBA" id="ARBA00022679"/>
    </source>
</evidence>
<dbReference type="InterPro" id="IPR029063">
    <property type="entry name" value="SAM-dependent_MTases_sf"/>
</dbReference>
<name>A0ABW4SPT6_9ACTN</name>
<dbReference type="InterPro" id="IPR007213">
    <property type="entry name" value="Ppm1/Ppm2/Tcmp"/>
</dbReference>
<dbReference type="PANTHER" id="PTHR43619:SF2">
    <property type="entry name" value="S-ADENOSYL-L-METHIONINE-DEPENDENT METHYLTRANSFERASES SUPERFAMILY PROTEIN"/>
    <property type="match status" value="1"/>
</dbReference>